<reference evidence="1" key="1">
    <citation type="submission" date="2020-11" db="EMBL/GenBank/DDBJ databases">
        <title>Nocardioides sp. CBS4Y-1, whole genome shotgun sequence.</title>
        <authorList>
            <person name="Tuo L."/>
        </authorList>
    </citation>
    <scope>NUCLEOTIDE SEQUENCE</scope>
    <source>
        <strain evidence="1">CBS4Y-1</strain>
    </source>
</reference>
<dbReference type="Proteomes" id="UP000656804">
    <property type="component" value="Unassembled WGS sequence"/>
</dbReference>
<sequence>MTSVYTWAVLLRTFTSRLESEAEVAHACERVFAVVSDPDFISRSTPFIRRVTDLGDGRWRWHVVDIPTPQGSFGAVLTQRTELDPPQRVRFRHEPQGAELAGADGTFTLTPVAAPDGPRTRLRIDMTVRARVPAPRVTAPVVEQAMRGVLALMRQRFVAALTEELAD</sequence>
<accession>A0A930Y9E1</accession>
<comment type="caution">
    <text evidence="1">The sequence shown here is derived from an EMBL/GenBank/DDBJ whole genome shotgun (WGS) entry which is preliminary data.</text>
</comment>
<dbReference type="Gene3D" id="3.30.530.20">
    <property type="match status" value="1"/>
</dbReference>
<dbReference type="Pfam" id="PF10604">
    <property type="entry name" value="Polyketide_cyc2"/>
    <property type="match status" value="1"/>
</dbReference>
<protein>
    <submittedName>
        <fullName evidence="1">SRPBCC family protein</fullName>
    </submittedName>
</protein>
<dbReference type="InterPro" id="IPR023393">
    <property type="entry name" value="START-like_dom_sf"/>
</dbReference>
<dbReference type="RefSeq" id="WP_194501522.1">
    <property type="nucleotide sequence ID" value="NZ_JADIVZ010000001.1"/>
</dbReference>
<dbReference type="EMBL" id="JADIVZ010000001">
    <property type="protein sequence ID" value="MBF4160268.1"/>
    <property type="molecule type" value="Genomic_DNA"/>
</dbReference>
<evidence type="ECO:0000313" key="1">
    <source>
        <dbReference type="EMBL" id="MBF4160268.1"/>
    </source>
</evidence>
<dbReference type="InterPro" id="IPR019587">
    <property type="entry name" value="Polyketide_cyclase/dehydratase"/>
</dbReference>
<dbReference type="SUPFAM" id="SSF55961">
    <property type="entry name" value="Bet v1-like"/>
    <property type="match status" value="1"/>
</dbReference>
<dbReference type="AlphaFoldDB" id="A0A930Y9E1"/>
<keyword evidence="2" id="KW-1185">Reference proteome</keyword>
<evidence type="ECO:0000313" key="2">
    <source>
        <dbReference type="Proteomes" id="UP000656804"/>
    </source>
</evidence>
<proteinExistence type="predicted"/>
<gene>
    <name evidence="1" type="ORF">ISG29_01095</name>
</gene>
<organism evidence="1 2">
    <name type="scientific">Nocardioides acrostichi</name>
    <dbReference type="NCBI Taxonomy" id="2784339"/>
    <lineage>
        <taxon>Bacteria</taxon>
        <taxon>Bacillati</taxon>
        <taxon>Actinomycetota</taxon>
        <taxon>Actinomycetes</taxon>
        <taxon>Propionibacteriales</taxon>
        <taxon>Nocardioidaceae</taxon>
        <taxon>Nocardioides</taxon>
    </lineage>
</organism>
<name>A0A930Y9E1_9ACTN</name>
<dbReference type="CDD" id="cd07812">
    <property type="entry name" value="SRPBCC"/>
    <property type="match status" value="1"/>
</dbReference>